<keyword evidence="2" id="KW-1185">Reference proteome</keyword>
<dbReference type="EMBL" id="JARKIE010000715">
    <property type="protein sequence ID" value="KAJ7619880.1"/>
    <property type="molecule type" value="Genomic_DNA"/>
</dbReference>
<organism evidence="1 2">
    <name type="scientific">Mycena rosella</name>
    <name type="common">Pink bonnet</name>
    <name type="synonym">Agaricus rosellus</name>
    <dbReference type="NCBI Taxonomy" id="1033263"/>
    <lineage>
        <taxon>Eukaryota</taxon>
        <taxon>Fungi</taxon>
        <taxon>Dikarya</taxon>
        <taxon>Basidiomycota</taxon>
        <taxon>Agaricomycotina</taxon>
        <taxon>Agaricomycetes</taxon>
        <taxon>Agaricomycetidae</taxon>
        <taxon>Agaricales</taxon>
        <taxon>Marasmiineae</taxon>
        <taxon>Mycenaceae</taxon>
        <taxon>Mycena</taxon>
    </lineage>
</organism>
<proteinExistence type="predicted"/>
<gene>
    <name evidence="1" type="ORF">B0H17DRAFT_1219677</name>
</gene>
<name>A0AAD7BGJ7_MYCRO</name>
<evidence type="ECO:0000313" key="2">
    <source>
        <dbReference type="Proteomes" id="UP001221757"/>
    </source>
</evidence>
<reference evidence="1" key="1">
    <citation type="submission" date="2023-03" db="EMBL/GenBank/DDBJ databases">
        <title>Massive genome expansion in bonnet fungi (Mycena s.s.) driven by repeated elements and novel gene families across ecological guilds.</title>
        <authorList>
            <consortium name="Lawrence Berkeley National Laboratory"/>
            <person name="Harder C.B."/>
            <person name="Miyauchi S."/>
            <person name="Viragh M."/>
            <person name="Kuo A."/>
            <person name="Thoen E."/>
            <person name="Andreopoulos B."/>
            <person name="Lu D."/>
            <person name="Skrede I."/>
            <person name="Drula E."/>
            <person name="Henrissat B."/>
            <person name="Morin E."/>
            <person name="Kohler A."/>
            <person name="Barry K."/>
            <person name="LaButti K."/>
            <person name="Morin E."/>
            <person name="Salamov A."/>
            <person name="Lipzen A."/>
            <person name="Mereny Z."/>
            <person name="Hegedus B."/>
            <person name="Baldrian P."/>
            <person name="Stursova M."/>
            <person name="Weitz H."/>
            <person name="Taylor A."/>
            <person name="Grigoriev I.V."/>
            <person name="Nagy L.G."/>
            <person name="Martin F."/>
            <person name="Kauserud H."/>
        </authorList>
    </citation>
    <scope>NUCLEOTIDE SEQUENCE</scope>
    <source>
        <strain evidence="1">CBHHK067</strain>
    </source>
</reference>
<dbReference type="Proteomes" id="UP001221757">
    <property type="component" value="Unassembled WGS sequence"/>
</dbReference>
<comment type="caution">
    <text evidence="1">The sequence shown here is derived from an EMBL/GenBank/DDBJ whole genome shotgun (WGS) entry which is preliminary data.</text>
</comment>
<accession>A0AAD7BGJ7</accession>
<protein>
    <submittedName>
        <fullName evidence="1">Uncharacterized protein</fullName>
    </submittedName>
</protein>
<dbReference type="AlphaFoldDB" id="A0AAD7BGJ7"/>
<sequence length="177" mass="19375">MHGLELRIAKVAQYPVTDNIAMCSASAALRVLNASMAIMHNSWGLRPLLIRDLTRSTVLPCADYGVSSFLPLPTDAFKPLDKVIFPVFAVLEKEAALLPAQLRIERDALNTVASYLTLPPSHTLIPLLRDAITSAPKSPKLASILHYVERVPGTRWPPTVPARGQRLRQHGVAPCDL</sequence>
<evidence type="ECO:0000313" key="1">
    <source>
        <dbReference type="EMBL" id="KAJ7619880.1"/>
    </source>
</evidence>